<dbReference type="PROSITE" id="PS51384">
    <property type="entry name" value="FAD_FR"/>
    <property type="match status" value="1"/>
</dbReference>
<dbReference type="InterPro" id="IPR017927">
    <property type="entry name" value="FAD-bd_FR_type"/>
</dbReference>
<dbReference type="GO" id="GO:0005829">
    <property type="term" value="C:cytosol"/>
    <property type="evidence" value="ECO:0007669"/>
    <property type="project" value="TreeGrafter"/>
</dbReference>
<evidence type="ECO:0000256" key="1">
    <source>
        <dbReference type="ARBA" id="ARBA00022630"/>
    </source>
</evidence>
<feature type="transmembrane region" description="Helical" evidence="4">
    <location>
        <begin position="124"/>
        <end position="145"/>
    </location>
</feature>
<name>A0A1I6H068_9RHOB</name>
<dbReference type="RefSeq" id="WP_090200162.1">
    <property type="nucleotide sequence ID" value="NZ_FOYP01000001.1"/>
</dbReference>
<gene>
    <name evidence="7" type="ORF">SAMN04488005_2398</name>
</gene>
<evidence type="ECO:0000256" key="2">
    <source>
        <dbReference type="ARBA" id="ARBA00022643"/>
    </source>
</evidence>
<dbReference type="EC" id="1.6.2.4" evidence="3"/>
<dbReference type="SUPFAM" id="SSF52218">
    <property type="entry name" value="Flavoproteins"/>
    <property type="match status" value="1"/>
</dbReference>
<feature type="transmembrane region" description="Helical" evidence="4">
    <location>
        <begin position="166"/>
        <end position="188"/>
    </location>
</feature>
<dbReference type="PANTHER" id="PTHR19384">
    <property type="entry name" value="NITRIC OXIDE SYNTHASE-RELATED"/>
    <property type="match status" value="1"/>
</dbReference>
<evidence type="ECO:0000259" key="6">
    <source>
        <dbReference type="PROSITE" id="PS51384"/>
    </source>
</evidence>
<dbReference type="InterPro" id="IPR001433">
    <property type="entry name" value="OxRdtase_FAD/NAD-bd"/>
</dbReference>
<keyword evidence="8" id="KW-1185">Reference proteome</keyword>
<dbReference type="Pfam" id="PF00258">
    <property type="entry name" value="Flavodoxin_1"/>
    <property type="match status" value="1"/>
</dbReference>
<protein>
    <recommendedName>
        <fullName evidence="3">NADPH--hemoprotein reductase</fullName>
        <ecNumber evidence="3">1.6.2.4</ecNumber>
    </recommendedName>
</protein>
<proteinExistence type="predicted"/>
<dbReference type="InterPro" id="IPR029039">
    <property type="entry name" value="Flavoprotein-like_sf"/>
</dbReference>
<dbReference type="Gene3D" id="2.40.30.10">
    <property type="entry name" value="Translation factors"/>
    <property type="match status" value="1"/>
</dbReference>
<keyword evidence="1" id="KW-0285">Flavoprotein</keyword>
<keyword evidence="2" id="KW-0288">FMN</keyword>
<dbReference type="GO" id="GO:0004783">
    <property type="term" value="F:sulfite reductase (NADPH) activity"/>
    <property type="evidence" value="ECO:0007669"/>
    <property type="project" value="TreeGrafter"/>
</dbReference>
<accession>A0A1I6H068</accession>
<dbReference type="InterPro" id="IPR001709">
    <property type="entry name" value="Flavoprot_Pyr_Nucl_cyt_Rdtase"/>
</dbReference>
<dbReference type="STRING" id="390270.SAMN04488005_2398"/>
<dbReference type="Pfam" id="PF00175">
    <property type="entry name" value="NAD_binding_1"/>
    <property type="match status" value="1"/>
</dbReference>
<dbReference type="OrthoDB" id="9816402at2"/>
<dbReference type="InterPro" id="IPR039261">
    <property type="entry name" value="FNR_nucleotide-bd"/>
</dbReference>
<dbReference type="Pfam" id="PF03929">
    <property type="entry name" value="PepSY_TM"/>
    <property type="match status" value="1"/>
</dbReference>
<dbReference type="GO" id="GO:0050660">
    <property type="term" value="F:flavin adenine dinucleotide binding"/>
    <property type="evidence" value="ECO:0007669"/>
    <property type="project" value="TreeGrafter"/>
</dbReference>
<dbReference type="SUPFAM" id="SSF63380">
    <property type="entry name" value="Riboflavin synthase domain-like"/>
    <property type="match status" value="1"/>
</dbReference>
<dbReference type="EMBL" id="FOYP01000001">
    <property type="protein sequence ID" value="SFR47661.1"/>
    <property type="molecule type" value="Genomic_DNA"/>
</dbReference>
<dbReference type="Gene3D" id="3.40.50.360">
    <property type="match status" value="1"/>
</dbReference>
<sequence length="726" mass="79773">MSRSIHAIVGLGLSVLLMVLAISGAVLATKPVYDQIAPQVEIDGVTVADMLRALATAHPAIISERIVRKDSGQFQLSFTERNRRNTRLIDPKTGEFLPEHKEPAIYTFMRDLHRSFTFGEAGRVLAAIGGFGMLVLTITGTFLLLRRLGGLRQIFAPVHGRGMAGIHALLGRLLVLPLMVTAATALWLSAVSFDLISSGADVAPSYPESHEELAAVAPWDLEGLKQTALHEVKEIVFPIPEDWFDVWAIKTTSAWVFYDQFTGVEISRDPVPVAGRLLGFIMLLHTAQGVWPWAIVLFVSSLAVPYFIVSGAVVWWQGRKQGGKRIRNNAALKAAEILILVGTEGRSTWRFAKALHVALHAAGKKARMVTMNEMPRDLCGVSLIIAMTATYGDGDAPQSADKFLTRLAKTQTHAVSHMSLGFGDKAFSSYCRFAHQANDALVHKFGPPVMPLCEIDKQSEQSFQTWCNQLSAYLTIALDVRYTGQRPKTRTIRLQSTQTFGARLGTTTAILRFDADRLPDHRPGDLVQVFAPALTVPRLYSLGSDAKADGYLEIVVRRVEGGLCSNWLCDLEAGAQIDVAIVRNARFQMPRRKPVVMVGAGTGIAPFTGMIRHNRAGRPVDLYWGGRHPDVDALYVGDISHWLESKRLHTFGPAWSRNHPSQYVQDRLIADRGQLLARLKSGATIMVCGGTAMAAAIRTEIDILAAEIGLSADELKRTNRYLEDVY</sequence>
<dbReference type="Proteomes" id="UP000199478">
    <property type="component" value="Unassembled WGS sequence"/>
</dbReference>
<evidence type="ECO:0000313" key="7">
    <source>
        <dbReference type="EMBL" id="SFR47661.1"/>
    </source>
</evidence>
<feature type="transmembrane region" description="Helical" evidence="4">
    <location>
        <begin position="290"/>
        <end position="316"/>
    </location>
</feature>
<dbReference type="GO" id="GO:0010181">
    <property type="term" value="F:FMN binding"/>
    <property type="evidence" value="ECO:0007669"/>
    <property type="project" value="InterPro"/>
</dbReference>
<dbReference type="PANTHER" id="PTHR19384:SF17">
    <property type="entry name" value="NADPH--CYTOCHROME P450 REDUCTASE"/>
    <property type="match status" value="1"/>
</dbReference>
<evidence type="ECO:0000256" key="4">
    <source>
        <dbReference type="SAM" id="Phobius"/>
    </source>
</evidence>
<dbReference type="PRINTS" id="PR00371">
    <property type="entry name" value="FPNCR"/>
</dbReference>
<keyword evidence="4" id="KW-0812">Transmembrane</keyword>
<evidence type="ECO:0000313" key="8">
    <source>
        <dbReference type="Proteomes" id="UP000199478"/>
    </source>
</evidence>
<dbReference type="InterPro" id="IPR008333">
    <property type="entry name" value="Cbr1-like_FAD-bd_dom"/>
</dbReference>
<dbReference type="InterPro" id="IPR005625">
    <property type="entry name" value="PepSY-ass_TM"/>
</dbReference>
<feature type="domain" description="FAD-binding FR-type" evidence="6">
    <location>
        <begin position="487"/>
        <end position="590"/>
    </location>
</feature>
<evidence type="ECO:0000256" key="3">
    <source>
        <dbReference type="ARBA" id="ARBA00023797"/>
    </source>
</evidence>
<evidence type="ECO:0000259" key="5">
    <source>
        <dbReference type="PROSITE" id="PS50902"/>
    </source>
</evidence>
<dbReference type="AlphaFoldDB" id="A0A1I6H068"/>
<keyword evidence="4" id="KW-1133">Transmembrane helix</keyword>
<keyword evidence="4" id="KW-0472">Membrane</keyword>
<dbReference type="SUPFAM" id="SSF52343">
    <property type="entry name" value="Ferredoxin reductase-like, C-terminal NADP-linked domain"/>
    <property type="match status" value="1"/>
</dbReference>
<dbReference type="InterPro" id="IPR017938">
    <property type="entry name" value="Riboflavin_synthase-like_b-brl"/>
</dbReference>
<dbReference type="Pfam" id="PF00970">
    <property type="entry name" value="FAD_binding_6"/>
    <property type="match status" value="1"/>
</dbReference>
<reference evidence="8" key="1">
    <citation type="submission" date="2016-10" db="EMBL/GenBank/DDBJ databases">
        <authorList>
            <person name="Varghese N."/>
            <person name="Submissions S."/>
        </authorList>
    </citation>
    <scope>NUCLEOTIDE SEQUENCE [LARGE SCALE GENOMIC DNA]</scope>
    <source>
        <strain evidence="8">DSM 26879</strain>
    </source>
</reference>
<dbReference type="PROSITE" id="PS50902">
    <property type="entry name" value="FLAVODOXIN_LIKE"/>
    <property type="match status" value="1"/>
</dbReference>
<dbReference type="InterPro" id="IPR008254">
    <property type="entry name" value="Flavodoxin/NO_synth"/>
</dbReference>
<feature type="domain" description="Flavodoxin-like" evidence="5">
    <location>
        <begin position="337"/>
        <end position="471"/>
    </location>
</feature>
<dbReference type="Gene3D" id="3.40.50.80">
    <property type="entry name" value="Nucleotide-binding domain of ferredoxin-NADP reductase (FNR) module"/>
    <property type="match status" value="1"/>
</dbReference>
<organism evidence="7 8">
    <name type="scientific">Yoonia tamlensis</name>
    <dbReference type="NCBI Taxonomy" id="390270"/>
    <lineage>
        <taxon>Bacteria</taxon>
        <taxon>Pseudomonadati</taxon>
        <taxon>Pseudomonadota</taxon>
        <taxon>Alphaproteobacteria</taxon>
        <taxon>Rhodobacterales</taxon>
        <taxon>Paracoccaceae</taxon>
        <taxon>Yoonia</taxon>
    </lineage>
</organism>